<evidence type="ECO:0000313" key="2">
    <source>
        <dbReference type="Proteomes" id="UP000283095"/>
    </source>
</evidence>
<sequence>MKDLKIPGFSVELSDIPSSVQRYPPLLGEHTDEVLNELDYSYTQIKELKRAKVF</sequence>
<proteinExistence type="predicted"/>
<dbReference type="KEGG" id="pasa:BAOM_2072"/>
<name>A0A3T0KR39_9BACI</name>
<dbReference type="SUPFAM" id="SSF89796">
    <property type="entry name" value="CoA-transferase family III (CaiB/BaiF)"/>
    <property type="match status" value="1"/>
</dbReference>
<reference evidence="1 2" key="1">
    <citation type="submission" date="2018-01" db="EMBL/GenBank/DDBJ databases">
        <title>Bacillus asahii Genome sequencing and assembly.</title>
        <authorList>
            <person name="Jiang H."/>
            <person name="Feng Y."/>
            <person name="Zhao F."/>
            <person name="Lin X."/>
        </authorList>
    </citation>
    <scope>NUCLEOTIDE SEQUENCE [LARGE SCALE GENOMIC DNA]</scope>
    <source>
        <strain evidence="1 2">OM18</strain>
    </source>
</reference>
<organism evidence="1 2">
    <name type="scientific">Peribacillus asahii</name>
    <dbReference type="NCBI Taxonomy" id="228899"/>
    <lineage>
        <taxon>Bacteria</taxon>
        <taxon>Bacillati</taxon>
        <taxon>Bacillota</taxon>
        <taxon>Bacilli</taxon>
        <taxon>Bacillales</taxon>
        <taxon>Bacillaceae</taxon>
        <taxon>Peribacillus</taxon>
    </lineage>
</organism>
<evidence type="ECO:0000313" key="1">
    <source>
        <dbReference type="EMBL" id="AZV42681.1"/>
    </source>
</evidence>
<dbReference type="Proteomes" id="UP000283095">
    <property type="component" value="Chromosome"/>
</dbReference>
<gene>
    <name evidence="1" type="ORF">BAOM_2072</name>
</gene>
<dbReference type="EMBL" id="CP026095">
    <property type="protein sequence ID" value="AZV42681.1"/>
    <property type="molecule type" value="Genomic_DNA"/>
</dbReference>
<accession>A0A3T0KR39</accession>
<protein>
    <submittedName>
        <fullName evidence="1">Uncharacterized protein</fullName>
    </submittedName>
</protein>
<dbReference type="AlphaFoldDB" id="A0A3T0KR39"/>
<dbReference type="InterPro" id="IPR023606">
    <property type="entry name" value="CoA-Trfase_III_dom_1_sf"/>
</dbReference>
<dbReference type="Gene3D" id="3.40.50.10540">
    <property type="entry name" value="Crotonobetainyl-coa:carnitine coa-transferase, domain 1"/>
    <property type="match status" value="1"/>
</dbReference>